<dbReference type="PANTHER" id="PTHR42939">
    <property type="entry name" value="ABC TRANSPORTER ATP-BINDING PROTEIN ALBC-RELATED"/>
    <property type="match status" value="1"/>
</dbReference>
<dbReference type="InterPro" id="IPR003593">
    <property type="entry name" value="AAA+_ATPase"/>
</dbReference>
<organism evidence="5 6">
    <name type="scientific">marine gamma proteobacterium HTCC2143</name>
    <dbReference type="NCBI Taxonomy" id="247633"/>
    <lineage>
        <taxon>Bacteria</taxon>
        <taxon>Pseudomonadati</taxon>
        <taxon>Pseudomonadota</taxon>
        <taxon>Gammaproteobacteria</taxon>
        <taxon>Cellvibrionales</taxon>
        <taxon>Spongiibacteraceae</taxon>
        <taxon>BD1-7 clade</taxon>
    </lineage>
</organism>
<proteinExistence type="predicted"/>
<keyword evidence="1" id="KW-0813">Transport</keyword>
<protein>
    <submittedName>
        <fullName evidence="5">ABC transporter ATP-binding protein</fullName>
    </submittedName>
</protein>
<accession>A0YG26</accession>
<dbReference type="Gene3D" id="3.40.50.300">
    <property type="entry name" value="P-loop containing nucleotide triphosphate hydrolases"/>
    <property type="match status" value="1"/>
</dbReference>
<dbReference type="Proteomes" id="UP000004931">
    <property type="component" value="Unassembled WGS sequence"/>
</dbReference>
<keyword evidence="3 5" id="KW-0067">ATP-binding</keyword>
<sequence>MYSKTDSATQATPTILVNAHGLTKKYGKHLVLDNIDLQIAKGRIVGLIGPNGAGKTTVLKALLGLTSFQGDISVLGMDPVKQRTELLQQVCFIADTAILPRWLKVSEALEYVDKVHPQFDLSKARQTLSTTSIGLSQRISQLSKGMVTQLHLALVMAIDAKILVLDEPTLGLDILYRKQFYSSLLNDYFNRDRTIIITTHQVEEIEALLTDLIFIHHGRLVLNCEMDALESNFFEIETTPEKVDEARALQPISERSTLGGSVFIYENIAKEKLAALGPSRTPSVADLFVAKMQPSQGAGHE</sequence>
<keyword evidence="2" id="KW-0547">Nucleotide-binding</keyword>
<dbReference type="InterPro" id="IPR027417">
    <property type="entry name" value="P-loop_NTPase"/>
</dbReference>
<comment type="caution">
    <text evidence="5">The sequence shown here is derived from an EMBL/GenBank/DDBJ whole genome shotgun (WGS) entry which is preliminary data.</text>
</comment>
<dbReference type="Pfam" id="PF00005">
    <property type="entry name" value="ABC_tran"/>
    <property type="match status" value="1"/>
</dbReference>
<dbReference type="CDD" id="cd03230">
    <property type="entry name" value="ABC_DR_subfamily_A"/>
    <property type="match status" value="1"/>
</dbReference>
<evidence type="ECO:0000256" key="2">
    <source>
        <dbReference type="ARBA" id="ARBA00022741"/>
    </source>
</evidence>
<evidence type="ECO:0000313" key="6">
    <source>
        <dbReference type="Proteomes" id="UP000004931"/>
    </source>
</evidence>
<dbReference type="EMBL" id="AAVT01000009">
    <property type="protein sequence ID" value="EAW30276.1"/>
    <property type="molecule type" value="Genomic_DNA"/>
</dbReference>
<evidence type="ECO:0000259" key="4">
    <source>
        <dbReference type="PROSITE" id="PS50893"/>
    </source>
</evidence>
<name>A0YG26_9GAMM</name>
<gene>
    <name evidence="5" type="ORF">GP2143_01995</name>
</gene>
<dbReference type="InterPro" id="IPR051782">
    <property type="entry name" value="ABC_Transporter_VariousFunc"/>
</dbReference>
<dbReference type="GO" id="GO:0016887">
    <property type="term" value="F:ATP hydrolysis activity"/>
    <property type="evidence" value="ECO:0007669"/>
    <property type="project" value="InterPro"/>
</dbReference>
<dbReference type="AlphaFoldDB" id="A0YG26"/>
<dbReference type="PANTHER" id="PTHR42939:SF1">
    <property type="entry name" value="ABC TRANSPORTER ATP-BINDING PROTEIN ALBC-RELATED"/>
    <property type="match status" value="1"/>
</dbReference>
<dbReference type="InterPro" id="IPR003439">
    <property type="entry name" value="ABC_transporter-like_ATP-bd"/>
</dbReference>
<dbReference type="eggNOG" id="COG1131">
    <property type="taxonomic scope" value="Bacteria"/>
</dbReference>
<dbReference type="OrthoDB" id="9804819at2"/>
<dbReference type="GO" id="GO:0005524">
    <property type="term" value="F:ATP binding"/>
    <property type="evidence" value="ECO:0007669"/>
    <property type="project" value="UniProtKB-KW"/>
</dbReference>
<dbReference type="PROSITE" id="PS50893">
    <property type="entry name" value="ABC_TRANSPORTER_2"/>
    <property type="match status" value="1"/>
</dbReference>
<dbReference type="STRING" id="247633.GP2143_01995"/>
<feature type="domain" description="ABC transporter" evidence="4">
    <location>
        <begin position="17"/>
        <end position="242"/>
    </location>
</feature>
<evidence type="ECO:0000313" key="5">
    <source>
        <dbReference type="EMBL" id="EAW30276.1"/>
    </source>
</evidence>
<evidence type="ECO:0000256" key="3">
    <source>
        <dbReference type="ARBA" id="ARBA00022840"/>
    </source>
</evidence>
<dbReference type="SMART" id="SM00382">
    <property type="entry name" value="AAA"/>
    <property type="match status" value="1"/>
</dbReference>
<evidence type="ECO:0000256" key="1">
    <source>
        <dbReference type="ARBA" id="ARBA00022448"/>
    </source>
</evidence>
<reference evidence="5 6" key="1">
    <citation type="journal article" date="2010" name="J. Bacteriol.">
        <title>Genome sequence of the oligotrophic marine Gammaproteobacterium HTCC2143, isolated from the Oregon Coast.</title>
        <authorList>
            <person name="Oh H.M."/>
            <person name="Kang I."/>
            <person name="Ferriera S."/>
            <person name="Giovannoni S.J."/>
            <person name="Cho J.C."/>
        </authorList>
    </citation>
    <scope>NUCLEOTIDE SEQUENCE [LARGE SCALE GENOMIC DNA]</scope>
    <source>
        <strain evidence="5 6">HTCC2143</strain>
    </source>
</reference>
<dbReference type="SUPFAM" id="SSF52540">
    <property type="entry name" value="P-loop containing nucleoside triphosphate hydrolases"/>
    <property type="match status" value="1"/>
</dbReference>
<keyword evidence="6" id="KW-1185">Reference proteome</keyword>